<dbReference type="GO" id="GO:0003700">
    <property type="term" value="F:DNA-binding transcription factor activity"/>
    <property type="evidence" value="ECO:0007669"/>
    <property type="project" value="InterPro"/>
</dbReference>
<accession>A0A517PWX5</accession>
<dbReference type="EMBL" id="CP036266">
    <property type="protein sequence ID" value="QDT23873.1"/>
    <property type="molecule type" value="Genomic_DNA"/>
</dbReference>
<sequence>MIRRNRSYLEEFAIRIREHNLFKATRERLLIVRHIHEQYRQRESFTGVDVAKSIKVATPRRVSLSTVYRTLKCLVEVELLDRLEQEPSSQSDPPVILYRLPVAWRD</sequence>
<name>A0A517PWX5_9PLAN</name>
<dbReference type="InterPro" id="IPR036388">
    <property type="entry name" value="WH-like_DNA-bd_sf"/>
</dbReference>
<dbReference type="Pfam" id="PF01475">
    <property type="entry name" value="FUR"/>
    <property type="match status" value="1"/>
</dbReference>
<keyword evidence="2" id="KW-1185">Reference proteome</keyword>
<dbReference type="InterPro" id="IPR002481">
    <property type="entry name" value="FUR"/>
</dbReference>
<dbReference type="RefSeq" id="WP_145191910.1">
    <property type="nucleotide sequence ID" value="NZ_CP036266.1"/>
</dbReference>
<dbReference type="AlphaFoldDB" id="A0A517PWX5"/>
<dbReference type="Gene3D" id="1.10.10.10">
    <property type="entry name" value="Winged helix-like DNA-binding domain superfamily/Winged helix DNA-binding domain"/>
    <property type="match status" value="1"/>
</dbReference>
<dbReference type="InterPro" id="IPR036390">
    <property type="entry name" value="WH_DNA-bd_sf"/>
</dbReference>
<dbReference type="Proteomes" id="UP000320421">
    <property type="component" value="Chromosome"/>
</dbReference>
<proteinExistence type="predicted"/>
<gene>
    <name evidence="1" type="ORF">HG66A1_56980</name>
</gene>
<evidence type="ECO:0000313" key="2">
    <source>
        <dbReference type="Proteomes" id="UP000320421"/>
    </source>
</evidence>
<dbReference type="SUPFAM" id="SSF46785">
    <property type="entry name" value="Winged helix' DNA-binding domain"/>
    <property type="match status" value="1"/>
</dbReference>
<reference evidence="1 2" key="1">
    <citation type="submission" date="2019-02" db="EMBL/GenBank/DDBJ databases">
        <title>Deep-cultivation of Planctomycetes and their phenomic and genomic characterization uncovers novel biology.</title>
        <authorList>
            <person name="Wiegand S."/>
            <person name="Jogler M."/>
            <person name="Boedeker C."/>
            <person name="Pinto D."/>
            <person name="Vollmers J."/>
            <person name="Rivas-Marin E."/>
            <person name="Kohn T."/>
            <person name="Peeters S.H."/>
            <person name="Heuer A."/>
            <person name="Rast P."/>
            <person name="Oberbeckmann S."/>
            <person name="Bunk B."/>
            <person name="Jeske O."/>
            <person name="Meyerdierks A."/>
            <person name="Storesund J.E."/>
            <person name="Kallscheuer N."/>
            <person name="Luecker S."/>
            <person name="Lage O.M."/>
            <person name="Pohl T."/>
            <person name="Merkel B.J."/>
            <person name="Hornburger P."/>
            <person name="Mueller R.-W."/>
            <person name="Bruemmer F."/>
            <person name="Labrenz M."/>
            <person name="Spormann A.M."/>
            <person name="Op den Camp H."/>
            <person name="Overmann J."/>
            <person name="Amann R."/>
            <person name="Jetten M.S.M."/>
            <person name="Mascher T."/>
            <person name="Medema M.H."/>
            <person name="Devos D.P."/>
            <person name="Kaster A.-K."/>
            <person name="Ovreas L."/>
            <person name="Rohde M."/>
            <person name="Galperin M.Y."/>
            <person name="Jogler C."/>
        </authorList>
    </citation>
    <scope>NUCLEOTIDE SEQUENCE [LARGE SCALE GENOMIC DNA]</scope>
    <source>
        <strain evidence="1 2">HG66A1</strain>
    </source>
</reference>
<organism evidence="1 2">
    <name type="scientific">Gimesia chilikensis</name>
    <dbReference type="NCBI Taxonomy" id="2605989"/>
    <lineage>
        <taxon>Bacteria</taxon>
        <taxon>Pseudomonadati</taxon>
        <taxon>Planctomycetota</taxon>
        <taxon>Planctomycetia</taxon>
        <taxon>Planctomycetales</taxon>
        <taxon>Planctomycetaceae</taxon>
        <taxon>Gimesia</taxon>
    </lineage>
</organism>
<protein>
    <submittedName>
        <fullName evidence="1">Ferric uptake regulator family protein</fullName>
    </submittedName>
</protein>
<evidence type="ECO:0000313" key="1">
    <source>
        <dbReference type="EMBL" id="QDT23873.1"/>
    </source>
</evidence>